<feature type="transmembrane region" description="Helical" evidence="9">
    <location>
        <begin position="512"/>
        <end position="530"/>
    </location>
</feature>
<evidence type="ECO:0000256" key="8">
    <source>
        <dbReference type="SAM" id="MobiDB-lite"/>
    </source>
</evidence>
<keyword evidence="6" id="KW-0443">Lipid metabolism</keyword>
<feature type="coiled-coil region" evidence="7">
    <location>
        <begin position="553"/>
        <end position="580"/>
    </location>
</feature>
<dbReference type="InterPro" id="IPR051406">
    <property type="entry name" value="PLD_domain"/>
</dbReference>
<dbReference type="Gene3D" id="3.30.870.10">
    <property type="entry name" value="Endonuclease Chain A"/>
    <property type="match status" value="1"/>
</dbReference>
<evidence type="ECO:0000256" key="1">
    <source>
        <dbReference type="ARBA" id="ARBA00000798"/>
    </source>
</evidence>
<dbReference type="PANTHER" id="PTHR43856">
    <property type="entry name" value="CARDIOLIPIN HYDROLASE"/>
    <property type="match status" value="1"/>
</dbReference>
<dbReference type="EC" id="3.1.4.4" evidence="3"/>
<evidence type="ECO:0000256" key="4">
    <source>
        <dbReference type="ARBA" id="ARBA00022801"/>
    </source>
</evidence>
<name>A0ABW7NCC8_9BACT</name>
<keyword evidence="5" id="KW-0442">Lipid degradation</keyword>
<gene>
    <name evidence="11" type="ORF">ACHKAR_17620</name>
</gene>
<dbReference type="Pfam" id="PF13091">
    <property type="entry name" value="PLDc_2"/>
    <property type="match status" value="1"/>
</dbReference>
<dbReference type="RefSeq" id="WP_395418760.1">
    <property type="nucleotide sequence ID" value="NZ_JBIPKE010000019.1"/>
</dbReference>
<feature type="coiled-coil region" evidence="7">
    <location>
        <begin position="262"/>
        <end position="362"/>
    </location>
</feature>
<evidence type="ECO:0000313" key="12">
    <source>
        <dbReference type="Proteomes" id="UP001610063"/>
    </source>
</evidence>
<feature type="transmembrane region" description="Helical" evidence="9">
    <location>
        <begin position="373"/>
        <end position="399"/>
    </location>
</feature>
<organism evidence="11 12">
    <name type="scientific">Marinoscillum luteum</name>
    <dbReference type="NCBI Taxonomy" id="861051"/>
    <lineage>
        <taxon>Bacteria</taxon>
        <taxon>Pseudomonadati</taxon>
        <taxon>Bacteroidota</taxon>
        <taxon>Cytophagia</taxon>
        <taxon>Cytophagales</taxon>
        <taxon>Reichenbachiellaceae</taxon>
        <taxon>Marinoscillum</taxon>
    </lineage>
</organism>
<evidence type="ECO:0000313" key="11">
    <source>
        <dbReference type="EMBL" id="MFH6985276.1"/>
    </source>
</evidence>
<dbReference type="PANTHER" id="PTHR43856:SF1">
    <property type="entry name" value="MITOCHONDRIAL CARDIOLIPIN HYDROLASE"/>
    <property type="match status" value="1"/>
</dbReference>
<sequence length="697" mass="79607">MSNISNQIPGHSGGYNGATVSDNQIKQRTISNNQEIFETITTELEKAQTEILVVAAWFTDSSLLELLKRKSEEGLTVQIIVSDNEDNLRLDFDSFPDAATNVLKVRNVGYGMMHQKYCVIDRTMAIHGSYNWTVNAKKNNQESVIITNHKQTVDELILNFEDIKNRLQEIQEHGLSDTRAIKDHFKNNPEILLTPQREELSNKPLLEVMEERKREYEEVLDTMIAAEVSHYNRSEIVSMGYQKARSTNGDHQVLPNAFDSVYSSFIADIDALEDKKNRLLNRIEEQRAKSIQNLEAKQELDINAIIVKYDTKNQILTTQIANSKSQIDLNKAQIERLESHDVQRIEAQVASIKENINIQEREFIRPALKWFELLPAIVINLGLFFYLVLFYSSAAYILMFSKLDAKEAKMSGVSILPPEVFNPNALSMAVDKGGTAIPFILLFVFVPMTLSIIGKILGTKHLLNTSLLFTGVVVVDALIAYVVSESIHEVEYLSGNVNEVWQLSMVLSNPNFYLVFVMGALGLFLFKFAFDKLMGIFEDRNPQIAELRSKKIIEQLGAKISELEERKAQISIEIHEFKQANIICDRDVTRDNYALNHLPETRESEIARTKSETNISIEGITRITDVYISHIENDNYLISFHAIRDRISTFLDGWFQYLHEEYSIARATNITRLSRDAAILWQEDKLVSKSLDTRINR</sequence>
<feature type="coiled-coil region" evidence="7">
    <location>
        <begin position="146"/>
        <end position="173"/>
    </location>
</feature>
<dbReference type="InterPro" id="IPR025202">
    <property type="entry name" value="PLD-like_dom"/>
</dbReference>
<comment type="caution">
    <text evidence="11">The sequence shown here is derived from an EMBL/GenBank/DDBJ whole genome shotgun (WGS) entry which is preliminary data.</text>
</comment>
<reference evidence="11 12" key="1">
    <citation type="journal article" date="2013" name="Int. J. Syst. Evol. Microbiol.">
        <title>Marinoscillum luteum sp. nov., isolated from marine sediment.</title>
        <authorList>
            <person name="Cha I.T."/>
            <person name="Park S.J."/>
            <person name="Kim S.J."/>
            <person name="Kim J.G."/>
            <person name="Jung M.Y."/>
            <person name="Shin K.S."/>
            <person name="Kwon K.K."/>
            <person name="Yang S.H."/>
            <person name="Seo Y.S."/>
            <person name="Rhee S.K."/>
        </authorList>
    </citation>
    <scope>NUCLEOTIDE SEQUENCE [LARGE SCALE GENOMIC DNA]</scope>
    <source>
        <strain evidence="11 12">KCTC 23939</strain>
    </source>
</reference>
<feature type="domain" description="PLD phosphodiesterase" evidence="10">
    <location>
        <begin position="109"/>
        <end position="136"/>
    </location>
</feature>
<keyword evidence="9" id="KW-0812">Transmembrane</keyword>
<dbReference type="PROSITE" id="PS50035">
    <property type="entry name" value="PLD"/>
    <property type="match status" value="1"/>
</dbReference>
<evidence type="ECO:0000256" key="9">
    <source>
        <dbReference type="SAM" id="Phobius"/>
    </source>
</evidence>
<keyword evidence="12" id="KW-1185">Reference proteome</keyword>
<evidence type="ECO:0000256" key="7">
    <source>
        <dbReference type="SAM" id="Coils"/>
    </source>
</evidence>
<protein>
    <recommendedName>
        <fullName evidence="3">phospholipase D</fullName>
        <ecNumber evidence="3">3.1.4.4</ecNumber>
    </recommendedName>
</protein>
<dbReference type="EMBL" id="JBIPKE010000019">
    <property type="protein sequence ID" value="MFH6985276.1"/>
    <property type="molecule type" value="Genomic_DNA"/>
</dbReference>
<dbReference type="SUPFAM" id="SSF56024">
    <property type="entry name" value="Phospholipase D/nuclease"/>
    <property type="match status" value="1"/>
</dbReference>
<proteinExistence type="inferred from homology"/>
<keyword evidence="7" id="KW-0175">Coiled coil</keyword>
<evidence type="ECO:0000256" key="5">
    <source>
        <dbReference type="ARBA" id="ARBA00022963"/>
    </source>
</evidence>
<comment type="catalytic activity">
    <reaction evidence="1">
        <text>a 1,2-diacyl-sn-glycero-3-phosphocholine + H2O = a 1,2-diacyl-sn-glycero-3-phosphate + choline + H(+)</text>
        <dbReference type="Rhea" id="RHEA:14445"/>
        <dbReference type="ChEBI" id="CHEBI:15354"/>
        <dbReference type="ChEBI" id="CHEBI:15377"/>
        <dbReference type="ChEBI" id="CHEBI:15378"/>
        <dbReference type="ChEBI" id="CHEBI:57643"/>
        <dbReference type="ChEBI" id="CHEBI:58608"/>
        <dbReference type="EC" id="3.1.4.4"/>
    </reaction>
</comment>
<evidence type="ECO:0000256" key="3">
    <source>
        <dbReference type="ARBA" id="ARBA00012027"/>
    </source>
</evidence>
<dbReference type="InterPro" id="IPR001736">
    <property type="entry name" value="PLipase_D/transphosphatidylase"/>
</dbReference>
<evidence type="ECO:0000256" key="2">
    <source>
        <dbReference type="ARBA" id="ARBA00008664"/>
    </source>
</evidence>
<keyword evidence="9" id="KW-0472">Membrane</keyword>
<dbReference type="Proteomes" id="UP001610063">
    <property type="component" value="Unassembled WGS sequence"/>
</dbReference>
<feature type="transmembrane region" description="Helical" evidence="9">
    <location>
        <begin position="466"/>
        <end position="484"/>
    </location>
</feature>
<accession>A0ABW7NCC8</accession>
<keyword evidence="9" id="KW-1133">Transmembrane helix</keyword>
<evidence type="ECO:0000256" key="6">
    <source>
        <dbReference type="ARBA" id="ARBA00023098"/>
    </source>
</evidence>
<evidence type="ECO:0000259" key="10">
    <source>
        <dbReference type="PROSITE" id="PS50035"/>
    </source>
</evidence>
<feature type="region of interest" description="Disordered" evidence="8">
    <location>
        <begin position="1"/>
        <end position="20"/>
    </location>
</feature>
<keyword evidence="4" id="KW-0378">Hydrolase</keyword>
<comment type="similarity">
    <text evidence="2">Belongs to the phospholipase D family.</text>
</comment>
<feature type="transmembrane region" description="Helical" evidence="9">
    <location>
        <begin position="436"/>
        <end position="454"/>
    </location>
</feature>